<feature type="transmembrane region" description="Helical" evidence="1">
    <location>
        <begin position="59"/>
        <end position="79"/>
    </location>
</feature>
<feature type="transmembrane region" description="Helical" evidence="1">
    <location>
        <begin position="34"/>
        <end position="53"/>
    </location>
</feature>
<evidence type="ECO:0000313" key="2">
    <source>
        <dbReference type="EMBL" id="MEF2968704.1"/>
    </source>
</evidence>
<sequence>MIMALIIGCEIAFWVLVLAGLSARYLLGWRKIGGLLLIGTPIVDLILIVVTVIDLKNGTMASFAHGLAAVYIGVTVGFGHRMIRWADQRFAYRYAGGAKPEKAPKYGKEHARSERQGWYRHLLSGVIGASLLYGMILFVDDPSRTEQLGGMIIKWAVILGIDFLISFSFTLWPKKQTLSG</sequence>
<keyword evidence="1" id="KW-1133">Transmembrane helix</keyword>
<feature type="transmembrane region" description="Helical" evidence="1">
    <location>
        <begin position="118"/>
        <end position="139"/>
    </location>
</feature>
<gene>
    <name evidence="2" type="ORF">V3851_23160</name>
</gene>
<evidence type="ECO:0008006" key="4">
    <source>
        <dbReference type="Google" id="ProtNLM"/>
    </source>
</evidence>
<proteinExistence type="predicted"/>
<evidence type="ECO:0000256" key="1">
    <source>
        <dbReference type="SAM" id="Phobius"/>
    </source>
</evidence>
<comment type="caution">
    <text evidence="2">The sequence shown here is derived from an EMBL/GenBank/DDBJ whole genome shotgun (WGS) entry which is preliminary data.</text>
</comment>
<protein>
    <recommendedName>
        <fullName evidence="4">2TM domain-containing protein</fullName>
    </recommendedName>
</protein>
<dbReference type="Proteomes" id="UP001306950">
    <property type="component" value="Unassembled WGS sequence"/>
</dbReference>
<name>A0ABU7VY64_9BACL</name>
<evidence type="ECO:0000313" key="3">
    <source>
        <dbReference type="Proteomes" id="UP001306950"/>
    </source>
</evidence>
<accession>A0ABU7VY64</accession>
<dbReference type="EMBL" id="JAZHPZ010000018">
    <property type="protein sequence ID" value="MEF2968704.1"/>
    <property type="molecule type" value="Genomic_DNA"/>
</dbReference>
<feature type="transmembrane region" description="Helical" evidence="1">
    <location>
        <begin position="6"/>
        <end position="27"/>
    </location>
</feature>
<keyword evidence="1" id="KW-0812">Transmembrane</keyword>
<feature type="transmembrane region" description="Helical" evidence="1">
    <location>
        <begin position="151"/>
        <end position="172"/>
    </location>
</feature>
<dbReference type="RefSeq" id="WP_331848884.1">
    <property type="nucleotide sequence ID" value="NZ_JAZHPZ010000018.1"/>
</dbReference>
<keyword evidence="3" id="KW-1185">Reference proteome</keyword>
<reference evidence="2 3" key="1">
    <citation type="submission" date="2024-02" db="EMBL/GenBank/DDBJ databases">
        <title>A nitrogen-fixing paenibacillus bacterium.</title>
        <authorList>
            <person name="Zhang W.L."/>
            <person name="Chen S.F."/>
        </authorList>
    </citation>
    <scope>NUCLEOTIDE SEQUENCE [LARGE SCALE GENOMIC DNA]</scope>
    <source>
        <strain evidence="2 3">M1</strain>
    </source>
</reference>
<organism evidence="2 3">
    <name type="scientific">Paenibacillus haidiansis</name>
    <dbReference type="NCBI Taxonomy" id="1574488"/>
    <lineage>
        <taxon>Bacteria</taxon>
        <taxon>Bacillati</taxon>
        <taxon>Bacillota</taxon>
        <taxon>Bacilli</taxon>
        <taxon>Bacillales</taxon>
        <taxon>Paenibacillaceae</taxon>
        <taxon>Paenibacillus</taxon>
    </lineage>
</organism>
<keyword evidence="1" id="KW-0472">Membrane</keyword>